<keyword evidence="2" id="KW-1185">Reference proteome</keyword>
<reference evidence="1 2" key="1">
    <citation type="submission" date="2024-09" db="EMBL/GenBank/DDBJ databases">
        <authorList>
            <person name="Sun Q."/>
            <person name="Mori K."/>
        </authorList>
    </citation>
    <scope>NUCLEOTIDE SEQUENCE [LARGE SCALE GENOMIC DNA]</scope>
    <source>
        <strain evidence="1 2">CECT 7908</strain>
    </source>
</reference>
<organism evidence="1 2">
    <name type="scientific">Flavobacterium branchiarum</name>
    <dbReference type="NCBI Taxonomy" id="1114870"/>
    <lineage>
        <taxon>Bacteria</taxon>
        <taxon>Pseudomonadati</taxon>
        <taxon>Bacteroidota</taxon>
        <taxon>Flavobacteriia</taxon>
        <taxon>Flavobacteriales</taxon>
        <taxon>Flavobacteriaceae</taxon>
        <taxon>Flavobacterium</taxon>
    </lineage>
</organism>
<evidence type="ECO:0000313" key="2">
    <source>
        <dbReference type="Proteomes" id="UP001589589"/>
    </source>
</evidence>
<protein>
    <submittedName>
        <fullName evidence="1">Uncharacterized protein</fullName>
    </submittedName>
</protein>
<accession>A0ABV5FLL1</accession>
<proteinExistence type="predicted"/>
<gene>
    <name evidence="1" type="ORF">ACFFUQ_10410</name>
</gene>
<sequence length="67" mass="8125">MQDERVKEDLNDDKINNLLRLVKKQLKKEQNEFNYEKRNLTLFIARFLFPVKLKKIQNNSTEKSKSN</sequence>
<evidence type="ECO:0000313" key="1">
    <source>
        <dbReference type="EMBL" id="MFB9064434.1"/>
    </source>
</evidence>
<dbReference type="EMBL" id="JBHMEX010000032">
    <property type="protein sequence ID" value="MFB9064434.1"/>
    <property type="molecule type" value="Genomic_DNA"/>
</dbReference>
<dbReference type="Proteomes" id="UP001589589">
    <property type="component" value="Unassembled WGS sequence"/>
</dbReference>
<dbReference type="RefSeq" id="WP_290266572.1">
    <property type="nucleotide sequence ID" value="NZ_JAUFQQ010000005.1"/>
</dbReference>
<comment type="caution">
    <text evidence="1">The sequence shown here is derived from an EMBL/GenBank/DDBJ whole genome shotgun (WGS) entry which is preliminary data.</text>
</comment>
<name>A0ABV5FLL1_9FLAO</name>